<evidence type="ECO:0000256" key="3">
    <source>
        <dbReference type="ARBA" id="ARBA00023163"/>
    </source>
</evidence>
<organism evidence="5 6">
    <name type="scientific">Desulfocurvibacter africanus subsp. africanus str. Walvis Bay</name>
    <dbReference type="NCBI Taxonomy" id="690850"/>
    <lineage>
        <taxon>Bacteria</taxon>
        <taxon>Pseudomonadati</taxon>
        <taxon>Thermodesulfobacteriota</taxon>
        <taxon>Desulfovibrionia</taxon>
        <taxon>Desulfovibrionales</taxon>
        <taxon>Desulfovibrionaceae</taxon>
        <taxon>Desulfocurvibacter</taxon>
    </lineage>
</organism>
<dbReference type="PANTHER" id="PTHR43132:SF2">
    <property type="entry name" value="ARSENICAL RESISTANCE OPERON REPRESSOR ARSR-RELATED"/>
    <property type="match status" value="1"/>
</dbReference>
<evidence type="ECO:0000313" key="5">
    <source>
        <dbReference type="EMBL" id="EGJ50492.1"/>
    </source>
</evidence>
<feature type="domain" description="HTH arsR-type" evidence="4">
    <location>
        <begin position="11"/>
        <end position="107"/>
    </location>
</feature>
<accession>F3YWJ9</accession>
<evidence type="ECO:0000313" key="6">
    <source>
        <dbReference type="Proteomes" id="UP000007844"/>
    </source>
</evidence>
<dbReference type="InterPro" id="IPR001845">
    <property type="entry name" value="HTH_ArsR_DNA-bd_dom"/>
</dbReference>
<dbReference type="SUPFAM" id="SSF46785">
    <property type="entry name" value="Winged helix' DNA-binding domain"/>
    <property type="match status" value="1"/>
</dbReference>
<proteinExistence type="predicted"/>
<dbReference type="InterPro" id="IPR036388">
    <property type="entry name" value="WH-like_DNA-bd_sf"/>
</dbReference>
<evidence type="ECO:0000259" key="4">
    <source>
        <dbReference type="PROSITE" id="PS50987"/>
    </source>
</evidence>
<dbReference type="HOGENOM" id="CLU_1956008_0_0_7"/>
<dbReference type="EMBL" id="CP003221">
    <property type="protein sequence ID" value="EGJ50492.1"/>
    <property type="molecule type" value="Genomic_DNA"/>
</dbReference>
<dbReference type="CDD" id="cd00090">
    <property type="entry name" value="HTH_ARSR"/>
    <property type="match status" value="1"/>
</dbReference>
<evidence type="ECO:0000256" key="2">
    <source>
        <dbReference type="ARBA" id="ARBA00023125"/>
    </source>
</evidence>
<dbReference type="NCBIfam" id="NF033788">
    <property type="entry name" value="HTH_metalloreg"/>
    <property type="match status" value="1"/>
</dbReference>
<dbReference type="InterPro" id="IPR036390">
    <property type="entry name" value="WH_DNA-bd_sf"/>
</dbReference>
<dbReference type="Gene3D" id="1.10.10.10">
    <property type="entry name" value="Winged helix-like DNA-binding domain superfamily/Winged helix DNA-binding domain"/>
    <property type="match status" value="1"/>
</dbReference>
<dbReference type="eggNOG" id="COG0640">
    <property type="taxonomic scope" value="Bacteria"/>
</dbReference>
<dbReference type="Proteomes" id="UP000007844">
    <property type="component" value="Chromosome"/>
</dbReference>
<dbReference type="PRINTS" id="PR00778">
    <property type="entry name" value="HTHARSR"/>
</dbReference>
<name>F3YWJ9_DESAF</name>
<keyword evidence="1" id="KW-0805">Transcription regulation</keyword>
<gene>
    <name evidence="5" type="ORF">Desaf_2163</name>
</gene>
<dbReference type="PANTHER" id="PTHR43132">
    <property type="entry name" value="ARSENICAL RESISTANCE OPERON REPRESSOR ARSR-RELATED"/>
    <property type="match status" value="1"/>
</dbReference>
<keyword evidence="3" id="KW-0804">Transcription</keyword>
<evidence type="ECO:0000256" key="1">
    <source>
        <dbReference type="ARBA" id="ARBA00023015"/>
    </source>
</evidence>
<reference evidence="5 6" key="1">
    <citation type="journal article" date="2011" name="J. Bacteriol.">
        <title>Genome sequence of the mercury-methylating and pleomorphic Desulfovibrio africanus Strain Walvis Bay.</title>
        <authorList>
            <person name="Brown S.D."/>
            <person name="Wall J.D."/>
            <person name="Kucken A.M."/>
            <person name="Gilmour C.C."/>
            <person name="Podar M."/>
            <person name="Brandt C.C."/>
            <person name="Teshima H."/>
            <person name="Detter J.C."/>
            <person name="Han C.S."/>
            <person name="Land M.L."/>
            <person name="Lucas S."/>
            <person name="Han J."/>
            <person name="Pennacchio L."/>
            <person name="Nolan M."/>
            <person name="Pitluck S."/>
            <person name="Woyke T."/>
            <person name="Goodwin L."/>
            <person name="Palumbo A.V."/>
            <person name="Elias D.A."/>
        </authorList>
    </citation>
    <scope>NUCLEOTIDE SEQUENCE [LARGE SCALE GENOMIC DNA]</scope>
    <source>
        <strain evidence="5 6">Walvis Bay</strain>
    </source>
</reference>
<sequence>MNCCSLHPTCLAALSKHLQPELFKSLCDPSRLAVLTRLACAPGPLTVSEVASCCGAHISGASRHLKMLREAGLVQAEKRGREVVYRPCFNEFIKTLRGLADALEDCCASGECCVTEKTEHQGDEHERT</sequence>
<dbReference type="Pfam" id="PF12840">
    <property type="entry name" value="HTH_20"/>
    <property type="match status" value="1"/>
</dbReference>
<dbReference type="RefSeq" id="WP_014260233.1">
    <property type="nucleotide sequence ID" value="NC_016629.1"/>
</dbReference>
<dbReference type="GO" id="GO:0003700">
    <property type="term" value="F:DNA-binding transcription factor activity"/>
    <property type="evidence" value="ECO:0007669"/>
    <property type="project" value="InterPro"/>
</dbReference>
<dbReference type="GO" id="GO:0003677">
    <property type="term" value="F:DNA binding"/>
    <property type="evidence" value="ECO:0007669"/>
    <property type="project" value="UniProtKB-KW"/>
</dbReference>
<dbReference type="SMART" id="SM00418">
    <property type="entry name" value="HTH_ARSR"/>
    <property type="match status" value="1"/>
</dbReference>
<dbReference type="PROSITE" id="PS50987">
    <property type="entry name" value="HTH_ARSR_2"/>
    <property type="match status" value="1"/>
</dbReference>
<protein>
    <submittedName>
        <fullName evidence="5">Regulatory protein ArsR</fullName>
    </submittedName>
</protein>
<dbReference type="STRING" id="690850.Desaf_2163"/>
<keyword evidence="2" id="KW-0238">DNA-binding</keyword>
<dbReference type="AlphaFoldDB" id="F3YWJ9"/>
<dbReference type="KEGG" id="daf:Desaf_2163"/>
<dbReference type="InterPro" id="IPR011991">
    <property type="entry name" value="ArsR-like_HTH"/>
</dbReference>
<dbReference type="InterPro" id="IPR051011">
    <property type="entry name" value="Metal_resp_trans_reg"/>
</dbReference>
<keyword evidence="6" id="KW-1185">Reference proteome</keyword>